<feature type="compositionally biased region" description="Basic and acidic residues" evidence="1">
    <location>
        <begin position="178"/>
        <end position="195"/>
    </location>
</feature>
<feature type="region of interest" description="Disordered" evidence="1">
    <location>
        <begin position="158"/>
        <end position="195"/>
    </location>
</feature>
<name>A0A101STZ0_9ACTN</name>
<dbReference type="Proteomes" id="UP000052982">
    <property type="component" value="Unassembled WGS sequence"/>
</dbReference>
<protein>
    <submittedName>
        <fullName evidence="2">Uncharacterized protein</fullName>
    </submittedName>
</protein>
<gene>
    <name evidence="2" type="ORF">AQJ64_27330</name>
</gene>
<organism evidence="2 3">
    <name type="scientific">Streptomyces griseoruber</name>
    <dbReference type="NCBI Taxonomy" id="1943"/>
    <lineage>
        <taxon>Bacteria</taxon>
        <taxon>Bacillati</taxon>
        <taxon>Actinomycetota</taxon>
        <taxon>Actinomycetes</taxon>
        <taxon>Kitasatosporales</taxon>
        <taxon>Streptomycetaceae</taxon>
        <taxon>Streptomyces</taxon>
    </lineage>
</organism>
<evidence type="ECO:0000313" key="2">
    <source>
        <dbReference type="EMBL" id="KUN80122.1"/>
    </source>
</evidence>
<reference evidence="2 3" key="1">
    <citation type="submission" date="2015-10" db="EMBL/GenBank/DDBJ databases">
        <title>Draft genome sequence of Streptomyces griseoruber DSM 40281, type strain for the species Streptomyces griseoruber.</title>
        <authorList>
            <person name="Ruckert C."/>
            <person name="Winkler A."/>
            <person name="Kalinowski J."/>
            <person name="Kampfer P."/>
            <person name="Glaeser S."/>
        </authorList>
    </citation>
    <scope>NUCLEOTIDE SEQUENCE [LARGE SCALE GENOMIC DNA]</scope>
    <source>
        <strain evidence="2 3">DSM 40281</strain>
    </source>
</reference>
<dbReference type="EMBL" id="LMWW01000045">
    <property type="protein sequence ID" value="KUN80122.1"/>
    <property type="molecule type" value="Genomic_DNA"/>
</dbReference>
<proteinExistence type="predicted"/>
<keyword evidence="3" id="KW-1185">Reference proteome</keyword>
<dbReference type="OrthoDB" id="3213067at2"/>
<accession>A0A101STZ0</accession>
<dbReference type="AlphaFoldDB" id="A0A101STZ0"/>
<sequence>MNHFSYGSIGPGRDRQPRPEPRPAEPGQWPKLEAALAVVNRDLRATLPGQDALILMFDPPWQPSPPPGIDWGQVYVAMPDGRWHGNAVNACDLEEGDPPEPDDMETVLTVVADAAQSTLMELLWQAWPVCQEHKTGMHPRPAGGTDGAGPPVWWCRGSLDGNGHDVSPVGELAATLPGERRRALRRGERERDGRG</sequence>
<feature type="region of interest" description="Disordered" evidence="1">
    <location>
        <begin position="1"/>
        <end position="29"/>
    </location>
</feature>
<dbReference type="STRING" id="1943.AQJ64_27330"/>
<evidence type="ECO:0000256" key="1">
    <source>
        <dbReference type="SAM" id="MobiDB-lite"/>
    </source>
</evidence>
<feature type="compositionally biased region" description="Basic and acidic residues" evidence="1">
    <location>
        <begin position="12"/>
        <end position="23"/>
    </location>
</feature>
<comment type="caution">
    <text evidence="2">The sequence shown here is derived from an EMBL/GenBank/DDBJ whole genome shotgun (WGS) entry which is preliminary data.</text>
</comment>
<evidence type="ECO:0000313" key="3">
    <source>
        <dbReference type="Proteomes" id="UP000052982"/>
    </source>
</evidence>
<dbReference type="RefSeq" id="WP_055636171.1">
    <property type="nucleotide sequence ID" value="NZ_JBIRRP010000009.1"/>
</dbReference>